<dbReference type="PROSITE" id="PS51123">
    <property type="entry name" value="OMPA_2"/>
    <property type="match status" value="1"/>
</dbReference>
<dbReference type="Pfam" id="PF00691">
    <property type="entry name" value="OmpA"/>
    <property type="match status" value="1"/>
</dbReference>
<gene>
    <name evidence="4" type="ORF">SAMN04487779_101160</name>
</gene>
<dbReference type="STRING" id="938405.SAMN02927895_03177"/>
<dbReference type="InterPro" id="IPR038522">
    <property type="entry name" value="T4/T6SS_DotU_sf"/>
</dbReference>
<evidence type="ECO:0000259" key="3">
    <source>
        <dbReference type="PROSITE" id="PS51123"/>
    </source>
</evidence>
<dbReference type="InterPro" id="IPR006665">
    <property type="entry name" value="OmpA-like"/>
</dbReference>
<dbReference type="RefSeq" id="WP_090664102.1">
    <property type="nucleotide sequence ID" value="NZ_FMZX01000011.1"/>
</dbReference>
<dbReference type="NCBIfam" id="NF038228">
    <property type="entry name" value="IcmH_DotU_IVB"/>
    <property type="match status" value="1"/>
</dbReference>
<keyword evidence="1" id="KW-0472">Membrane</keyword>
<reference evidence="4 5" key="1">
    <citation type="submission" date="2016-10" db="EMBL/GenBank/DDBJ databases">
        <authorList>
            <person name="de Groot N.N."/>
        </authorList>
    </citation>
    <scope>NUCLEOTIDE SEQUENCE [LARGE SCALE GENOMIC DNA]</scope>
    <source>
        <strain evidence="4 5">CPCC 100156</strain>
    </source>
</reference>
<dbReference type="AlphaFoldDB" id="A0A1G6WUV7"/>
<dbReference type="GO" id="GO:0016020">
    <property type="term" value="C:membrane"/>
    <property type="evidence" value="ECO:0007669"/>
    <property type="project" value="UniProtKB-UniRule"/>
</dbReference>
<dbReference type="Proteomes" id="UP000198925">
    <property type="component" value="Unassembled WGS sequence"/>
</dbReference>
<protein>
    <submittedName>
        <fullName evidence="4">Type VI secretion system protein ImpK</fullName>
    </submittedName>
</protein>
<name>A0A1G6WUV7_9PROT</name>
<dbReference type="NCBIfam" id="TIGR03349">
    <property type="entry name" value="IV_VI_DotU"/>
    <property type="match status" value="1"/>
</dbReference>
<dbReference type="Gene3D" id="1.25.40.590">
    <property type="entry name" value="Type IV / VI secretion system, DotU"/>
    <property type="match status" value="1"/>
</dbReference>
<dbReference type="Pfam" id="PF09850">
    <property type="entry name" value="DotU"/>
    <property type="match status" value="1"/>
</dbReference>
<dbReference type="PANTHER" id="PTHR38033">
    <property type="entry name" value="MEMBRANE PROTEIN-RELATED"/>
    <property type="match status" value="1"/>
</dbReference>
<feature type="region of interest" description="Disordered" evidence="2">
    <location>
        <begin position="290"/>
        <end position="311"/>
    </location>
</feature>
<feature type="compositionally biased region" description="Low complexity" evidence="2">
    <location>
        <begin position="19"/>
        <end position="32"/>
    </location>
</feature>
<evidence type="ECO:0000256" key="2">
    <source>
        <dbReference type="SAM" id="MobiDB-lite"/>
    </source>
</evidence>
<sequence length="459" mass="49136">MSDNPFSEPEDSDRTVVRGPTRAATPIPAAAPAVPPGFAPAMPAGPTPRMAGEAETLPKIGLGPLSAAAGPLLDLLSRLVANVQVPNPAELRERAVRALRSFEAEARAAEVSPDEIRAAHYGLCAAIDDVAMATPWGQQSGWSAHSLVSTFHQEVKAGDRFFDLLAGMQKDPGRYRQALEVAYLCLALGLQGRYRLSPRGAAELDRIREGLYQLLVQLRGPYERELSPHWRGVDAPHRRAGRSVPSWVAGALALAVLGIGYAGLANSLSGRSEDLFARLAALPPGALPTIQRAAPPVPPAPPPPAPAPSRPDLQTRLRQFLAPEIQQGLVTVLADPNRVIVRIRNRGMFASGSASLDPRFRPLLNRIGEALREEPGTVQILGHSDNQPIRTARFPSNYHLSTARAQAAQDVIATATGGDRARFSAEGRGESEPVAANATAEGREENRRIEVVVNYGRSR</sequence>
<feature type="compositionally biased region" description="Pro residues" evidence="2">
    <location>
        <begin position="295"/>
        <end position="309"/>
    </location>
</feature>
<keyword evidence="5" id="KW-1185">Reference proteome</keyword>
<organism evidence="4 5">
    <name type="scientific">Belnapia rosea</name>
    <dbReference type="NCBI Taxonomy" id="938405"/>
    <lineage>
        <taxon>Bacteria</taxon>
        <taxon>Pseudomonadati</taxon>
        <taxon>Pseudomonadota</taxon>
        <taxon>Alphaproteobacteria</taxon>
        <taxon>Acetobacterales</taxon>
        <taxon>Roseomonadaceae</taxon>
        <taxon>Belnapia</taxon>
    </lineage>
</organism>
<evidence type="ECO:0000313" key="4">
    <source>
        <dbReference type="EMBL" id="SDD69423.1"/>
    </source>
</evidence>
<dbReference type="Gene3D" id="3.30.1330.60">
    <property type="entry name" value="OmpA-like domain"/>
    <property type="match status" value="1"/>
</dbReference>
<dbReference type="InterPro" id="IPR036737">
    <property type="entry name" value="OmpA-like_sf"/>
</dbReference>
<evidence type="ECO:0000313" key="5">
    <source>
        <dbReference type="Proteomes" id="UP000198925"/>
    </source>
</evidence>
<accession>A0A1G6WUV7</accession>
<dbReference type="SUPFAM" id="SSF103088">
    <property type="entry name" value="OmpA-like"/>
    <property type="match status" value="1"/>
</dbReference>
<feature type="domain" description="OmpA-like" evidence="3">
    <location>
        <begin position="336"/>
        <end position="457"/>
    </location>
</feature>
<proteinExistence type="predicted"/>
<evidence type="ECO:0000256" key="1">
    <source>
        <dbReference type="PROSITE-ProRule" id="PRU00473"/>
    </source>
</evidence>
<dbReference type="EMBL" id="FMZX01000011">
    <property type="protein sequence ID" value="SDD69423.1"/>
    <property type="molecule type" value="Genomic_DNA"/>
</dbReference>
<dbReference type="InterPro" id="IPR017732">
    <property type="entry name" value="T4/T6SS_DotU"/>
</dbReference>
<dbReference type="NCBIfam" id="TIGR03350">
    <property type="entry name" value="type_VI_ompA"/>
    <property type="match status" value="1"/>
</dbReference>
<dbReference type="CDD" id="cd07185">
    <property type="entry name" value="OmpA_C-like"/>
    <property type="match status" value="1"/>
</dbReference>
<dbReference type="InterPro" id="IPR017733">
    <property type="entry name" value="OmpA-like_dom_proteobacteria"/>
</dbReference>
<feature type="region of interest" description="Disordered" evidence="2">
    <location>
        <begin position="1"/>
        <end position="36"/>
    </location>
</feature>
<dbReference type="PANTHER" id="PTHR38033:SF1">
    <property type="entry name" value="DOTU FAMILY TYPE IV_VI SECRETION SYSTEM PROTEIN"/>
    <property type="match status" value="1"/>
</dbReference>
<feature type="region of interest" description="Disordered" evidence="2">
    <location>
        <begin position="423"/>
        <end position="443"/>
    </location>
</feature>